<dbReference type="KEGG" id="apuu:APUU_20855A"/>
<reference evidence="1" key="2">
    <citation type="submission" date="2021-02" db="EMBL/GenBank/DDBJ databases">
        <title>Aspergillus puulaauensis MK2 genome sequence.</title>
        <authorList>
            <person name="Futagami T."/>
            <person name="Mori K."/>
            <person name="Kadooka C."/>
            <person name="Tanaka T."/>
        </authorList>
    </citation>
    <scope>NUCLEOTIDE SEQUENCE</scope>
    <source>
        <strain evidence="1">MK2</strain>
    </source>
</reference>
<organism evidence="1 2">
    <name type="scientific">Aspergillus puulaauensis</name>
    <dbReference type="NCBI Taxonomy" id="1220207"/>
    <lineage>
        <taxon>Eukaryota</taxon>
        <taxon>Fungi</taxon>
        <taxon>Dikarya</taxon>
        <taxon>Ascomycota</taxon>
        <taxon>Pezizomycotina</taxon>
        <taxon>Eurotiomycetes</taxon>
        <taxon>Eurotiomycetidae</taxon>
        <taxon>Eurotiales</taxon>
        <taxon>Aspergillaceae</taxon>
        <taxon>Aspergillus</taxon>
    </lineage>
</organism>
<accession>A0A7R8AKE2</accession>
<evidence type="ECO:0008006" key="3">
    <source>
        <dbReference type="Google" id="ProtNLM"/>
    </source>
</evidence>
<protein>
    <recommendedName>
        <fullName evidence="3">Fungal N-terminal domain-containing protein</fullName>
    </recommendedName>
</protein>
<reference evidence="1" key="1">
    <citation type="submission" date="2021-01" db="EMBL/GenBank/DDBJ databases">
        <authorList>
            <consortium name="Aspergillus puulaauensis MK2 genome sequencing consortium"/>
            <person name="Kazuki M."/>
            <person name="Futagami T."/>
        </authorList>
    </citation>
    <scope>NUCLEOTIDE SEQUENCE</scope>
    <source>
        <strain evidence="1">MK2</strain>
    </source>
</reference>
<sequence>MESEVTNEPQIDYNEVLVHISTNLTNALNTYGSSSAQYQTVLEILKDCLRQIDRARNQVAQNLDPDTLSVALGFLEIGK</sequence>
<evidence type="ECO:0000313" key="1">
    <source>
        <dbReference type="EMBL" id="BCS20423.1"/>
    </source>
</evidence>
<dbReference type="AlphaFoldDB" id="A0A7R8AKE2"/>
<name>A0A7R8AKE2_9EURO</name>
<keyword evidence="2" id="KW-1185">Reference proteome</keyword>
<dbReference type="OrthoDB" id="4472639at2759"/>
<dbReference type="GeneID" id="64970428"/>
<dbReference type="RefSeq" id="XP_041552617.1">
    <property type="nucleotide sequence ID" value="XM_041699543.1"/>
</dbReference>
<dbReference type="EMBL" id="AP024444">
    <property type="protein sequence ID" value="BCS20423.1"/>
    <property type="molecule type" value="Genomic_DNA"/>
</dbReference>
<gene>
    <name evidence="1" type="ORF">APUU_20855A</name>
</gene>
<dbReference type="Proteomes" id="UP000654913">
    <property type="component" value="Chromosome 2"/>
</dbReference>
<proteinExistence type="predicted"/>
<evidence type="ECO:0000313" key="2">
    <source>
        <dbReference type="Proteomes" id="UP000654913"/>
    </source>
</evidence>